<evidence type="ECO:0000313" key="3">
    <source>
        <dbReference type="Proteomes" id="UP000187550"/>
    </source>
</evidence>
<evidence type="ECO:0000313" key="2">
    <source>
        <dbReference type="EMBL" id="SIT92585.1"/>
    </source>
</evidence>
<dbReference type="STRING" id="550447.SAMN05428946_2812"/>
<dbReference type="InterPro" id="IPR011990">
    <property type="entry name" value="TPR-like_helical_dom_sf"/>
</dbReference>
<feature type="repeat" description="TPR" evidence="1">
    <location>
        <begin position="1301"/>
        <end position="1334"/>
    </location>
</feature>
<feature type="repeat" description="TPR" evidence="1">
    <location>
        <begin position="896"/>
        <end position="929"/>
    </location>
</feature>
<dbReference type="RefSeq" id="WP_076759820.1">
    <property type="nucleotide sequence ID" value="NZ_FTPL01000005.1"/>
</dbReference>
<accession>A0A1U7PTG4</accession>
<feature type="repeat" description="TPR" evidence="1">
    <location>
        <begin position="548"/>
        <end position="581"/>
    </location>
</feature>
<keyword evidence="1" id="KW-0802">TPR repeat</keyword>
<dbReference type="EMBL" id="FTPL01000005">
    <property type="protein sequence ID" value="SIT92585.1"/>
    <property type="molecule type" value="Genomic_DNA"/>
</dbReference>
<dbReference type="OrthoDB" id="221093at2"/>
<protein>
    <submittedName>
        <fullName evidence="2">Flp pilus assembly protein TadD, contains TPR repeats</fullName>
    </submittedName>
</protein>
<dbReference type="Proteomes" id="UP000187550">
    <property type="component" value="Unassembled WGS sequence"/>
</dbReference>
<feature type="repeat" description="TPR" evidence="1">
    <location>
        <begin position="930"/>
        <end position="963"/>
    </location>
</feature>
<keyword evidence="3" id="KW-1185">Reference proteome</keyword>
<sequence>MIQMLESRQYTEALALFSESLKQEGLSRLSDVRKFMDRPEGQIRDLLKIMDTAMMDTWSRIVARFSHRRLNSPNTLVWHCEELIDDQKVVEAEILLKRLEEDEPPAETAEKLYFNLAVLLVRMRRFHEACTYMEKCERISKEPMNVRWAYYFLLKDDWENAIRLLERGKQDREDGVYAYLLLAQHYSLRGMQDAAEACVAEGLQSHPSYPKLLAEKIRILYNGKRWPEMRAGIAELLAVSPFHDLRDMCDYYQAVSLYEEEQWTELEEHLAAHPALRKIPRFKNYSGDAGKPCRMLVYKRVIQKYNYCLPAGSEMLFSMFSTEIGQDEVAEKIFESDGSRVSRAIDFFRENGFHCVLFHGDEARYKRLIDVEAGVLITLDYPTEAHVQLLAGYDDRLGVFFIQDPNLGEPHAVEYSGLEREFGNNRALSVAVVPVQNRDKLAFLDEQEHAVLARILHLTENCDRPLSREDTEFLRTHLDRPVVSVYGAKYLAGMLEEDVLTEMVRTVDGTISDPLYRDLAVALAYTQAGKDGLANARLEGMSSGSRSADYWYLKGRVNLNLEEFRRAARDFEQAVLLEPDRAHLWSYRGLALSDAGESEEGLKFSEIALDILAEDDFTQASHGRILFDAGRYGQARECFTRAIRLKNDQPHFWYERARCDMQIGRFHQAERGFSVAIRLDPSHPVLYKQLADIWEFVRGDTAAAESVLKRGLAATEESGILLGELGELHERAGNLKEAQIWYTKALEKEPENPIAALNVVSLLKEVGQTDAFFREMDGLEARFGEDSEFLINGGKLIFEAAGDSGTSEHRAAQGLSWMEKGLHMAGSALEEALELYVSLIGDTPHYRRGAAFLEEQQDRTDGGIFLCHAGILHEQNGYPEKAKGAYGRALERKEEVQPLYLLGELHVKMEDMEKAASYYERVLRLNPSHGPALLDLAGIFRERGEDDKALELLLKAFRLNPRAVDVEAAAELMDRAQLEHFLEEFQSLDKKGNGADFLYSRMAVLHGKLGSPEKEDEYLAKALKASPESPELLHQQAKAMYRRGEAKSARKLLLGLMEAHYDDREYYDTLIGFLGKSAGKIKPSLDGLKLSREEKSRAFMYGAAAFEKALQPTLEAHSQREEKGLIRKLKNLTHVTIQIGVLVDLYESAIKCDRENMEAAVWLADFYMAVSLPEDAIKTLVQTLGRHWDDEIAYRLALLYINEREPFSERKQAIHIQKAQELLENLMNRRNDPADLHLLGYSLFLQGSWPEAETAFLQCLEVEPEIENGFLLLGKTYAEMERYRDAEQAMRKAVELFPDDPEGWDELGILFGRQGKNEEALRYAEHALEADPAHLFARYNRACYLSQLGRFEECVQELEKVFELDEDGFFIELAGGDEDLDPLRQSGYFAHA</sequence>
<reference evidence="3" key="1">
    <citation type="submission" date="2017-01" db="EMBL/GenBank/DDBJ databases">
        <authorList>
            <person name="Varghese N."/>
            <person name="Submissions S."/>
        </authorList>
    </citation>
    <scope>NUCLEOTIDE SEQUENCE [LARGE SCALE GENOMIC DNA]</scope>
    <source>
        <strain evidence="3">MNA4</strain>
    </source>
</reference>
<dbReference type="InterPro" id="IPR019734">
    <property type="entry name" value="TPR_rpt"/>
</dbReference>
<dbReference type="Gene3D" id="1.25.40.10">
    <property type="entry name" value="Tetratricopeptide repeat domain"/>
    <property type="match status" value="6"/>
</dbReference>
<dbReference type="Pfam" id="PF13181">
    <property type="entry name" value="TPR_8"/>
    <property type="match status" value="2"/>
</dbReference>
<evidence type="ECO:0000256" key="1">
    <source>
        <dbReference type="PROSITE-ProRule" id="PRU00339"/>
    </source>
</evidence>
<dbReference type="PROSITE" id="PS50005">
    <property type="entry name" value="TPR"/>
    <property type="match status" value="7"/>
</dbReference>
<name>A0A1U7PTG4_9BACI</name>
<dbReference type="PANTHER" id="PTHR12558">
    <property type="entry name" value="CELL DIVISION CYCLE 16,23,27"/>
    <property type="match status" value="1"/>
</dbReference>
<dbReference type="PROSITE" id="PS50293">
    <property type="entry name" value="TPR_REGION"/>
    <property type="match status" value="1"/>
</dbReference>
<dbReference type="SUPFAM" id="SSF48452">
    <property type="entry name" value="TPR-like"/>
    <property type="match status" value="4"/>
</dbReference>
<proteinExistence type="predicted"/>
<dbReference type="PANTHER" id="PTHR12558:SF13">
    <property type="entry name" value="CELL DIVISION CYCLE PROTEIN 27 HOMOLOG"/>
    <property type="match status" value="1"/>
</dbReference>
<dbReference type="SMART" id="SM00028">
    <property type="entry name" value="TPR"/>
    <property type="match status" value="14"/>
</dbReference>
<gene>
    <name evidence="2" type="ORF">SAMN05428946_2812</name>
</gene>
<feature type="repeat" description="TPR" evidence="1">
    <location>
        <begin position="1267"/>
        <end position="1300"/>
    </location>
</feature>
<feature type="repeat" description="TPR" evidence="1">
    <location>
        <begin position="650"/>
        <end position="683"/>
    </location>
</feature>
<feature type="repeat" description="TPR" evidence="1">
    <location>
        <begin position="719"/>
        <end position="752"/>
    </location>
</feature>
<dbReference type="Pfam" id="PF13432">
    <property type="entry name" value="TPR_16"/>
    <property type="match status" value="5"/>
</dbReference>
<organism evidence="2 3">
    <name type="scientific">Edaphobacillus lindanitolerans</name>
    <dbReference type="NCBI Taxonomy" id="550447"/>
    <lineage>
        <taxon>Bacteria</taxon>
        <taxon>Bacillati</taxon>
        <taxon>Bacillota</taxon>
        <taxon>Bacilli</taxon>
        <taxon>Bacillales</taxon>
        <taxon>Bacillaceae</taxon>
        <taxon>Edaphobacillus</taxon>
    </lineage>
</organism>
<dbReference type="NCBIfam" id="NF047558">
    <property type="entry name" value="TPR_END_plus"/>
    <property type="match status" value="1"/>
</dbReference>